<sequence>MADMTSEEVDAKLVANEARSDAQVAAILAKIDNLVARMEAMEQQMRDIIVSMNNLKKTVILTGISSVLAILFGTAGFNAALVNNMASAYQSGKETGQWQSDLRKQSEENRQWQTELRRQAEASDQKSVDMDKKLGEMQALLNSIKQERESGRR</sequence>
<feature type="transmembrane region" description="Helical" evidence="3">
    <location>
        <begin position="59"/>
        <end position="81"/>
    </location>
</feature>
<dbReference type="RefSeq" id="WP_154357721.1">
    <property type="nucleotide sequence ID" value="NZ_WKJL01000006.1"/>
</dbReference>
<proteinExistence type="predicted"/>
<evidence type="ECO:0000313" key="4">
    <source>
        <dbReference type="EMBL" id="MRW84677.1"/>
    </source>
</evidence>
<dbReference type="AlphaFoldDB" id="A0A844CV69"/>
<keyword evidence="3" id="KW-0812">Transmembrane</keyword>
<evidence type="ECO:0000256" key="1">
    <source>
        <dbReference type="SAM" id="Coils"/>
    </source>
</evidence>
<keyword evidence="1" id="KW-0175">Coiled coil</keyword>
<keyword evidence="3" id="KW-0472">Membrane</keyword>
<dbReference type="Proteomes" id="UP000439986">
    <property type="component" value="Unassembled WGS sequence"/>
</dbReference>
<reference evidence="4 5" key="1">
    <citation type="submission" date="2019-11" db="EMBL/GenBank/DDBJ databases">
        <title>Novel species isolated from a subtropical stream in China.</title>
        <authorList>
            <person name="Lu H."/>
        </authorList>
    </citation>
    <scope>NUCLEOTIDE SEQUENCE [LARGE SCALE GENOMIC DNA]</scope>
    <source>
        <strain evidence="4 5">FT26W</strain>
    </source>
</reference>
<comment type="caution">
    <text evidence="4">The sequence shown here is derived from an EMBL/GenBank/DDBJ whole genome shotgun (WGS) entry which is preliminary data.</text>
</comment>
<evidence type="ECO:0000256" key="3">
    <source>
        <dbReference type="SAM" id="Phobius"/>
    </source>
</evidence>
<feature type="compositionally biased region" description="Basic and acidic residues" evidence="2">
    <location>
        <begin position="101"/>
        <end position="131"/>
    </location>
</feature>
<dbReference type="EMBL" id="WKJL01000006">
    <property type="protein sequence ID" value="MRW84677.1"/>
    <property type="molecule type" value="Genomic_DNA"/>
</dbReference>
<evidence type="ECO:0000256" key="2">
    <source>
        <dbReference type="SAM" id="MobiDB-lite"/>
    </source>
</evidence>
<keyword evidence="5" id="KW-1185">Reference proteome</keyword>
<organism evidence="4 5">
    <name type="scientific">Duganella aquatilis</name>
    <dbReference type="NCBI Taxonomy" id="2666082"/>
    <lineage>
        <taxon>Bacteria</taxon>
        <taxon>Pseudomonadati</taxon>
        <taxon>Pseudomonadota</taxon>
        <taxon>Betaproteobacteria</taxon>
        <taxon>Burkholderiales</taxon>
        <taxon>Oxalobacteraceae</taxon>
        <taxon>Telluria group</taxon>
        <taxon>Duganella</taxon>
    </lineage>
</organism>
<keyword evidence="3" id="KW-1133">Transmembrane helix</keyword>
<accession>A0A844CV69</accession>
<feature type="region of interest" description="Disordered" evidence="2">
    <location>
        <begin position="93"/>
        <end position="131"/>
    </location>
</feature>
<name>A0A844CV69_9BURK</name>
<gene>
    <name evidence="4" type="ORF">GJ698_11320</name>
</gene>
<feature type="coiled-coil region" evidence="1">
    <location>
        <begin position="24"/>
        <end position="58"/>
    </location>
</feature>
<protein>
    <submittedName>
        <fullName evidence="4">Uncharacterized protein</fullName>
    </submittedName>
</protein>
<evidence type="ECO:0000313" key="5">
    <source>
        <dbReference type="Proteomes" id="UP000439986"/>
    </source>
</evidence>